<accession>A0A7W9TRH4</accession>
<dbReference type="InterPro" id="IPR052547">
    <property type="entry name" value="Mito_Isobutyryl-CoADH"/>
</dbReference>
<dbReference type="SUPFAM" id="SSF47203">
    <property type="entry name" value="Acyl-CoA dehydrogenase C-terminal domain-like"/>
    <property type="match status" value="1"/>
</dbReference>
<dbReference type="RefSeq" id="WP_280528055.1">
    <property type="nucleotide sequence ID" value="NZ_JACHIB010000038.1"/>
</dbReference>
<gene>
    <name evidence="3" type="ORF">HNR28_003621</name>
</gene>
<proteinExistence type="predicted"/>
<dbReference type="GO" id="GO:0016627">
    <property type="term" value="F:oxidoreductase activity, acting on the CH-CH group of donors"/>
    <property type="evidence" value="ECO:0007669"/>
    <property type="project" value="InterPro"/>
</dbReference>
<name>A0A7W9TRH4_CASDE</name>
<dbReference type="AlphaFoldDB" id="A0A7W9TRH4"/>
<feature type="non-terminal residue" evidence="3">
    <location>
        <position position="1"/>
    </location>
</feature>
<dbReference type="Gene3D" id="1.20.140.10">
    <property type="entry name" value="Butyryl-CoA Dehydrogenase, subunit A, domain 3"/>
    <property type="match status" value="1"/>
</dbReference>
<protein>
    <submittedName>
        <fullName evidence="3">Alkylation response protein AidB-like acyl-CoA dehydrogenase</fullName>
    </submittedName>
</protein>
<comment type="caution">
    <text evidence="3">The sequence shown here is derived from an EMBL/GenBank/DDBJ whole genome shotgun (WGS) entry which is preliminary data.</text>
</comment>
<evidence type="ECO:0000313" key="3">
    <source>
        <dbReference type="EMBL" id="MBB6085553.1"/>
    </source>
</evidence>
<reference evidence="3 4" key="1">
    <citation type="submission" date="2020-08" db="EMBL/GenBank/DDBJ databases">
        <title>Genomic Encyclopedia of Type Strains, Phase IV (KMG-IV): sequencing the most valuable type-strain genomes for metagenomic binning, comparative biology and taxonomic classification.</title>
        <authorList>
            <person name="Goeker M."/>
        </authorList>
    </citation>
    <scope>NUCLEOTIDE SEQUENCE [LARGE SCALE GENOMIC DNA]</scope>
    <source>
        <strain evidence="3 4">DSM 12141</strain>
    </source>
</reference>
<sequence>GYGYLKDYPLERLVRDTRVHQILEGTNEIMRLIVARHILTQEADLR</sequence>
<dbReference type="Pfam" id="PF00441">
    <property type="entry name" value="Acyl-CoA_dh_1"/>
    <property type="match status" value="1"/>
</dbReference>
<dbReference type="Proteomes" id="UP000541136">
    <property type="component" value="Unassembled WGS sequence"/>
</dbReference>
<evidence type="ECO:0000256" key="1">
    <source>
        <dbReference type="ARBA" id="ARBA00022630"/>
    </source>
</evidence>
<organism evidence="3 4">
    <name type="scientific">Castellaniella defragrans</name>
    <name type="common">Alcaligenes defragrans</name>
    <dbReference type="NCBI Taxonomy" id="75697"/>
    <lineage>
        <taxon>Bacteria</taxon>
        <taxon>Pseudomonadati</taxon>
        <taxon>Pseudomonadota</taxon>
        <taxon>Betaproteobacteria</taxon>
        <taxon>Burkholderiales</taxon>
        <taxon>Alcaligenaceae</taxon>
        <taxon>Castellaniella</taxon>
    </lineage>
</organism>
<feature type="domain" description="Acyl-CoA dehydrogenase/oxidase C-terminal" evidence="2">
    <location>
        <begin position="1"/>
        <end position="39"/>
    </location>
</feature>
<dbReference type="PANTHER" id="PTHR43831">
    <property type="entry name" value="ISOBUTYRYL-COA DEHYDROGENASE"/>
    <property type="match status" value="1"/>
</dbReference>
<dbReference type="EMBL" id="JACHIB010000038">
    <property type="protein sequence ID" value="MBB6085553.1"/>
    <property type="molecule type" value="Genomic_DNA"/>
</dbReference>
<dbReference type="InterPro" id="IPR009075">
    <property type="entry name" value="AcylCo_DH/oxidase_C"/>
</dbReference>
<dbReference type="InterPro" id="IPR036250">
    <property type="entry name" value="AcylCo_DH-like_C"/>
</dbReference>
<evidence type="ECO:0000313" key="4">
    <source>
        <dbReference type="Proteomes" id="UP000541136"/>
    </source>
</evidence>
<keyword evidence="1" id="KW-0285">Flavoprotein</keyword>
<evidence type="ECO:0000259" key="2">
    <source>
        <dbReference type="Pfam" id="PF00441"/>
    </source>
</evidence>
<dbReference type="PANTHER" id="PTHR43831:SF1">
    <property type="entry name" value="ISOBUTYRYL-COA DEHYDROGENASE, MITOCHONDRIAL"/>
    <property type="match status" value="1"/>
</dbReference>